<dbReference type="EMBL" id="FQNC01000047">
    <property type="protein sequence ID" value="SGY75827.1"/>
    <property type="molecule type" value="Genomic_DNA"/>
</dbReference>
<evidence type="ECO:0000313" key="2">
    <source>
        <dbReference type="Proteomes" id="UP000249464"/>
    </source>
</evidence>
<keyword evidence="2" id="KW-1185">Reference proteome</keyword>
<dbReference type="AlphaFoldDB" id="A0A2X0ME15"/>
<dbReference type="Proteomes" id="UP000249464">
    <property type="component" value="Unassembled WGS sequence"/>
</dbReference>
<organism evidence="1 2">
    <name type="scientific">Microbotryum silenes-dioicae</name>
    <dbReference type="NCBI Taxonomy" id="796604"/>
    <lineage>
        <taxon>Eukaryota</taxon>
        <taxon>Fungi</taxon>
        <taxon>Dikarya</taxon>
        <taxon>Basidiomycota</taxon>
        <taxon>Pucciniomycotina</taxon>
        <taxon>Microbotryomycetes</taxon>
        <taxon>Microbotryales</taxon>
        <taxon>Microbotryaceae</taxon>
        <taxon>Microbotryum</taxon>
    </lineage>
</organism>
<accession>A0A2X0ME15</accession>
<evidence type="ECO:0000313" key="1">
    <source>
        <dbReference type="EMBL" id="SGY75827.1"/>
    </source>
</evidence>
<name>A0A2X0ME15_9BASI</name>
<protein>
    <submittedName>
        <fullName evidence="1">BQ5605_C005g03451 protein</fullName>
    </submittedName>
</protein>
<gene>
    <name evidence="1" type="primary">BQ5605_C005g03451</name>
    <name evidence="1" type="ORF">BQ5605_C005G03451</name>
</gene>
<sequence length="361" mass="40663">MHNCQIQYPKQGQGLVRLIFMRHKENADRAEFSSYRPITLRDHIQPVLLPPQQHGFVKGRRSAYAAFHLRLLIDELGARGIEFPDAALLSLDQSSAYDLVVHDWVFAIFDALGAPAALLRTLRMLYSDDSTSARSIINRFLTPPSGDTELAYANLIERLEATLEAVQHRWLTHHTVPFTSIVVKKLDRMLADFARGGKHRHDYGEEVVFSPKYKGSVGVMRLGDVVDSIAARIWDVLLGGSDLAGTSAHIRPTGMGVPEERRDIYAYLSTFKASAILLQEHFIRPQLWQLIQDEYEGKAFINQHCLTLIPADSPQVDAALLRTHSALDGRDQSQAVLVDEDLALVFVLDELPKLWSNEMFL</sequence>
<proteinExistence type="predicted"/>
<reference evidence="1 2" key="1">
    <citation type="submission" date="2016-11" db="EMBL/GenBank/DDBJ databases">
        <authorList>
            <person name="Jaros S."/>
            <person name="Januszkiewicz K."/>
            <person name="Wedrychowicz H."/>
        </authorList>
    </citation>
    <scope>NUCLEOTIDE SEQUENCE [LARGE SCALE GENOMIC DNA]</scope>
</reference>